<dbReference type="EMBL" id="JAKKPZ010000018">
    <property type="protein sequence ID" value="KAI1712486.1"/>
    <property type="molecule type" value="Genomic_DNA"/>
</dbReference>
<keyword evidence="2" id="KW-1185">Reference proteome</keyword>
<reference evidence="1" key="1">
    <citation type="submission" date="2022-01" db="EMBL/GenBank/DDBJ databases">
        <title>Genome Sequence Resource for Two Populations of Ditylenchus destructor, the Migratory Endoparasitic Phytonematode.</title>
        <authorList>
            <person name="Zhang H."/>
            <person name="Lin R."/>
            <person name="Xie B."/>
        </authorList>
    </citation>
    <scope>NUCLEOTIDE SEQUENCE</scope>
    <source>
        <strain evidence="1">BazhouSP</strain>
    </source>
</reference>
<evidence type="ECO:0000313" key="2">
    <source>
        <dbReference type="Proteomes" id="UP001201812"/>
    </source>
</evidence>
<name>A0AAD4MZG5_9BILA</name>
<organism evidence="1 2">
    <name type="scientific">Ditylenchus destructor</name>
    <dbReference type="NCBI Taxonomy" id="166010"/>
    <lineage>
        <taxon>Eukaryota</taxon>
        <taxon>Metazoa</taxon>
        <taxon>Ecdysozoa</taxon>
        <taxon>Nematoda</taxon>
        <taxon>Chromadorea</taxon>
        <taxon>Rhabditida</taxon>
        <taxon>Tylenchina</taxon>
        <taxon>Tylenchomorpha</taxon>
        <taxon>Sphaerularioidea</taxon>
        <taxon>Anguinidae</taxon>
        <taxon>Anguininae</taxon>
        <taxon>Ditylenchus</taxon>
    </lineage>
</organism>
<sequence length="412" mass="47363">MDKTSKISRVSAVVQSLTSEIFVDTLRYLSRKELVRKIYLVNRRFMSLADAYVPNLYISKNVILISYSPESHAVTIFPGGKRETLPEIFPETLGFKITSDSGIPVHKDCNFEEGQLPEEGHLGSNPFPWYFREEVIEASVMDGLGVIGKGYGDFLGLKYPDEEYALSAPFPWYFRFCEVRAVDMCDAGSKFWSFIESQLKSTFAGCHLKQSFFSHDYADPKQYYIDYLSSRIFPLFPNCSRYTLCNLQLTKGNCEEENCSSILSLPSLFNCDNVAWCAVNDTTTVNSLCDALEIISWLHHSNETIQRQRNLLIIEWNTNRNTIHEIVKAAKELFLTDNKGSVNFSIAYHYNCKKRDKKDGFDVSDENNPHADIENWSEVFCIINQSTRQQLLFKKSASKNRECYILRRHALD</sequence>
<accession>A0AAD4MZG5</accession>
<dbReference type="AlphaFoldDB" id="A0AAD4MZG5"/>
<proteinExistence type="predicted"/>
<protein>
    <recommendedName>
        <fullName evidence="3">F-box domain-containing protein</fullName>
    </recommendedName>
</protein>
<evidence type="ECO:0008006" key="3">
    <source>
        <dbReference type="Google" id="ProtNLM"/>
    </source>
</evidence>
<comment type="caution">
    <text evidence="1">The sequence shown here is derived from an EMBL/GenBank/DDBJ whole genome shotgun (WGS) entry which is preliminary data.</text>
</comment>
<evidence type="ECO:0000313" key="1">
    <source>
        <dbReference type="EMBL" id="KAI1712486.1"/>
    </source>
</evidence>
<dbReference type="Proteomes" id="UP001201812">
    <property type="component" value="Unassembled WGS sequence"/>
</dbReference>
<gene>
    <name evidence="1" type="ORF">DdX_09572</name>
</gene>